<evidence type="ECO:0000313" key="3">
    <source>
        <dbReference type="Proteomes" id="UP001501161"/>
    </source>
</evidence>
<dbReference type="RefSeq" id="WP_231251057.1">
    <property type="nucleotide sequence ID" value="NZ_BAAAMQ010000017.1"/>
</dbReference>
<gene>
    <name evidence="2" type="ORF">GCM10009726_33890</name>
</gene>
<comment type="caution">
    <text evidence="2">The sequence shown here is derived from an EMBL/GenBank/DDBJ whole genome shotgun (WGS) entry which is preliminary data.</text>
</comment>
<accession>A0ABN2XPQ1</accession>
<protein>
    <submittedName>
        <fullName evidence="2">Uncharacterized protein</fullName>
    </submittedName>
</protein>
<sequence length="125" mass="14102">MSMPDADPQPGEVYLASPATSTTGDAHGSHARPAGVVERTKNVAHCLTRTKNPERDARTLESPADKHNVPCMTLDAHWQDRYQRPVAKRFWGTRDFEYSGRLSDEARDALLDFWHTTTLLGRRNL</sequence>
<reference evidence="3" key="1">
    <citation type="journal article" date="2019" name="Int. J. Syst. Evol. Microbiol.">
        <title>The Global Catalogue of Microorganisms (GCM) 10K type strain sequencing project: providing services to taxonomists for standard genome sequencing and annotation.</title>
        <authorList>
            <consortium name="The Broad Institute Genomics Platform"/>
            <consortium name="The Broad Institute Genome Sequencing Center for Infectious Disease"/>
            <person name="Wu L."/>
            <person name="Ma J."/>
        </authorList>
    </citation>
    <scope>NUCLEOTIDE SEQUENCE [LARGE SCALE GENOMIC DNA]</scope>
    <source>
        <strain evidence="3">JCM 13813</strain>
    </source>
</reference>
<dbReference type="Proteomes" id="UP001501161">
    <property type="component" value="Unassembled WGS sequence"/>
</dbReference>
<name>A0ABN2XPQ1_9ACTN</name>
<evidence type="ECO:0000256" key="1">
    <source>
        <dbReference type="SAM" id="MobiDB-lite"/>
    </source>
</evidence>
<proteinExistence type="predicted"/>
<feature type="region of interest" description="Disordered" evidence="1">
    <location>
        <begin position="1"/>
        <end position="34"/>
    </location>
</feature>
<keyword evidence="3" id="KW-1185">Reference proteome</keyword>
<organism evidence="2 3">
    <name type="scientific">Nocardioides furvisabuli</name>
    <dbReference type="NCBI Taxonomy" id="375542"/>
    <lineage>
        <taxon>Bacteria</taxon>
        <taxon>Bacillati</taxon>
        <taxon>Actinomycetota</taxon>
        <taxon>Actinomycetes</taxon>
        <taxon>Propionibacteriales</taxon>
        <taxon>Nocardioidaceae</taxon>
        <taxon>Nocardioides</taxon>
    </lineage>
</organism>
<evidence type="ECO:0000313" key="2">
    <source>
        <dbReference type="EMBL" id="GAA2115236.1"/>
    </source>
</evidence>
<dbReference type="EMBL" id="BAAAMQ010000017">
    <property type="protein sequence ID" value="GAA2115236.1"/>
    <property type="molecule type" value="Genomic_DNA"/>
</dbReference>